<dbReference type="PANTHER" id="PTHR46223:SF3">
    <property type="entry name" value="HISTONE-LYSINE N-METHYLTRANSFERASE SET-23"/>
    <property type="match status" value="1"/>
</dbReference>
<feature type="domain" description="SET" evidence="9">
    <location>
        <begin position="503"/>
        <end position="617"/>
    </location>
</feature>
<evidence type="ECO:0000313" key="11">
    <source>
        <dbReference type="Proteomes" id="UP000835052"/>
    </source>
</evidence>
<dbReference type="SUPFAM" id="SSF82199">
    <property type="entry name" value="SET domain"/>
    <property type="match status" value="1"/>
</dbReference>
<keyword evidence="11" id="KW-1185">Reference proteome</keyword>
<dbReference type="GO" id="GO:0046872">
    <property type="term" value="F:metal ion binding"/>
    <property type="evidence" value="ECO:0007669"/>
    <property type="project" value="UniProtKB-KW"/>
</dbReference>
<evidence type="ECO:0000259" key="9">
    <source>
        <dbReference type="PROSITE" id="PS50280"/>
    </source>
</evidence>
<keyword evidence="4" id="KW-0808">Transferase</keyword>
<keyword evidence="2" id="KW-0158">Chromosome</keyword>
<evidence type="ECO:0000256" key="6">
    <source>
        <dbReference type="ARBA" id="ARBA00022723"/>
    </source>
</evidence>
<accession>A0A8S1GY14</accession>
<proteinExistence type="predicted"/>
<dbReference type="AlphaFoldDB" id="A0A8S1GY14"/>
<keyword evidence="6" id="KW-0479">Metal-binding</keyword>
<evidence type="ECO:0000256" key="7">
    <source>
        <dbReference type="ARBA" id="ARBA00022833"/>
    </source>
</evidence>
<dbReference type="PANTHER" id="PTHR46223">
    <property type="entry name" value="HISTONE-LYSINE N-METHYLTRANSFERASE SUV39H"/>
    <property type="match status" value="1"/>
</dbReference>
<dbReference type="GO" id="GO:0032259">
    <property type="term" value="P:methylation"/>
    <property type="evidence" value="ECO:0007669"/>
    <property type="project" value="UniProtKB-KW"/>
</dbReference>
<evidence type="ECO:0000256" key="3">
    <source>
        <dbReference type="ARBA" id="ARBA00022603"/>
    </source>
</evidence>
<evidence type="ECO:0000256" key="2">
    <source>
        <dbReference type="ARBA" id="ARBA00022454"/>
    </source>
</evidence>
<evidence type="ECO:0000256" key="4">
    <source>
        <dbReference type="ARBA" id="ARBA00022679"/>
    </source>
</evidence>
<comment type="subcellular location">
    <subcellularLocation>
        <location evidence="1">Chromosome</location>
    </subcellularLocation>
</comment>
<dbReference type="InterPro" id="IPR050973">
    <property type="entry name" value="H3K9_Histone-Lys_N-MTase"/>
</dbReference>
<protein>
    <recommendedName>
        <fullName evidence="9">SET domain-containing protein</fullName>
    </recommendedName>
</protein>
<dbReference type="OrthoDB" id="616263at2759"/>
<name>A0A8S1GY14_9PELO</name>
<reference evidence="10" key="1">
    <citation type="submission" date="2020-10" db="EMBL/GenBank/DDBJ databases">
        <authorList>
            <person name="Kikuchi T."/>
        </authorList>
    </citation>
    <scope>NUCLEOTIDE SEQUENCE</scope>
    <source>
        <strain evidence="10">NKZ352</strain>
    </source>
</reference>
<evidence type="ECO:0000256" key="5">
    <source>
        <dbReference type="ARBA" id="ARBA00022691"/>
    </source>
</evidence>
<feature type="compositionally biased region" description="Acidic residues" evidence="8">
    <location>
        <begin position="156"/>
        <end position="168"/>
    </location>
</feature>
<dbReference type="InterPro" id="IPR046341">
    <property type="entry name" value="SET_dom_sf"/>
</dbReference>
<comment type="caution">
    <text evidence="10">The sequence shown here is derived from an EMBL/GenBank/DDBJ whole genome shotgun (WGS) entry which is preliminary data.</text>
</comment>
<keyword evidence="7" id="KW-0862">Zinc</keyword>
<evidence type="ECO:0000256" key="1">
    <source>
        <dbReference type="ARBA" id="ARBA00004286"/>
    </source>
</evidence>
<dbReference type="InterPro" id="IPR001214">
    <property type="entry name" value="SET_dom"/>
</dbReference>
<keyword evidence="5" id="KW-0949">S-adenosyl-L-methionine</keyword>
<dbReference type="Proteomes" id="UP000835052">
    <property type="component" value="Unassembled WGS sequence"/>
</dbReference>
<dbReference type="GO" id="GO:0005694">
    <property type="term" value="C:chromosome"/>
    <property type="evidence" value="ECO:0007669"/>
    <property type="project" value="UniProtKB-SubCell"/>
</dbReference>
<evidence type="ECO:0000313" key="10">
    <source>
        <dbReference type="EMBL" id="CAD6187862.1"/>
    </source>
</evidence>
<dbReference type="PROSITE" id="PS50280">
    <property type="entry name" value="SET"/>
    <property type="match status" value="1"/>
</dbReference>
<sequence length="650" mass="73914">MSARARIWPHSSMRQACPAKAGLTKWSEGREGDEPALAQAWHEEMNPPAKKSRVSAGHRGDRIRFFDDRQKNLENVKPCKEPYFDTAFERASTCDIKQGDVFNERSPMSFPREGLPLIKMTNFRVKQEDDFGQSWVQEGIYAMKVDSEKRNVSVSLEEEMAEDEDDDKENSQEGMVSPADIAKVDSRKRKIASVESIEVVATSDETVEFPFKQRKKFTKEDESKLNYGNFEYEVQALYNTGNDCSWAYVYWLEWQPNTGSEVDLEKLGNCGDKIEELRERNSAFDAIEENLKAKNVSSTYRRLAISAKTLPKNENFFWHLADIEYEHRKSHSTLNVGNIHYANWYAKPVRRGRLLRTFDFKYISKSELSPEAVLYLRSSERRSMNQKNCSCISKEQLARLENMDDATRIENITLKSCADVSTCVDRADGDRSPCGNFCGCLNDTTMVEDERVDQVQFLHYDADGRLGMPDVLSSKVLIAVECTDHCGCGPSCHTKVVQNGSKQTLVLFYENPETGWGVRAAADIRKGDFVTEYLGKIVTEKEFCDSGNSSIFCMTTLRGLNIDATHHGNISRFVNHMCDPNLAMVEVLCEEHICLPRAALFALRDIKAGEALGFNYWPEMIGDTRKSKRTSTRCTCASPNCYKYLPTSDK</sequence>
<keyword evidence="3" id="KW-0489">Methyltransferase</keyword>
<dbReference type="SMART" id="SM00317">
    <property type="entry name" value="SET"/>
    <property type="match status" value="1"/>
</dbReference>
<dbReference type="EMBL" id="CAJGYM010000007">
    <property type="protein sequence ID" value="CAD6187862.1"/>
    <property type="molecule type" value="Genomic_DNA"/>
</dbReference>
<evidence type="ECO:0000256" key="8">
    <source>
        <dbReference type="SAM" id="MobiDB-lite"/>
    </source>
</evidence>
<gene>
    <name evidence="10" type="ORF">CAUJ_LOCUS3781</name>
</gene>
<dbReference type="Gene3D" id="2.170.270.10">
    <property type="entry name" value="SET domain"/>
    <property type="match status" value="1"/>
</dbReference>
<organism evidence="10 11">
    <name type="scientific">Caenorhabditis auriculariae</name>
    <dbReference type="NCBI Taxonomy" id="2777116"/>
    <lineage>
        <taxon>Eukaryota</taxon>
        <taxon>Metazoa</taxon>
        <taxon>Ecdysozoa</taxon>
        <taxon>Nematoda</taxon>
        <taxon>Chromadorea</taxon>
        <taxon>Rhabditida</taxon>
        <taxon>Rhabditina</taxon>
        <taxon>Rhabditomorpha</taxon>
        <taxon>Rhabditoidea</taxon>
        <taxon>Rhabditidae</taxon>
        <taxon>Peloderinae</taxon>
        <taxon>Caenorhabditis</taxon>
    </lineage>
</organism>
<feature type="region of interest" description="Disordered" evidence="8">
    <location>
        <begin position="155"/>
        <end position="174"/>
    </location>
</feature>
<dbReference type="GO" id="GO:0008168">
    <property type="term" value="F:methyltransferase activity"/>
    <property type="evidence" value="ECO:0007669"/>
    <property type="project" value="UniProtKB-KW"/>
</dbReference>
<dbReference type="Pfam" id="PF00856">
    <property type="entry name" value="SET"/>
    <property type="match status" value="1"/>
</dbReference>